<organism evidence="2 3">
    <name type="scientific">Porites evermanni</name>
    <dbReference type="NCBI Taxonomy" id="104178"/>
    <lineage>
        <taxon>Eukaryota</taxon>
        <taxon>Metazoa</taxon>
        <taxon>Cnidaria</taxon>
        <taxon>Anthozoa</taxon>
        <taxon>Hexacorallia</taxon>
        <taxon>Scleractinia</taxon>
        <taxon>Fungiina</taxon>
        <taxon>Poritidae</taxon>
        <taxon>Porites</taxon>
    </lineage>
</organism>
<feature type="region of interest" description="Disordered" evidence="1">
    <location>
        <begin position="1023"/>
        <end position="1102"/>
    </location>
</feature>
<reference evidence="2 3" key="1">
    <citation type="submission" date="2022-05" db="EMBL/GenBank/DDBJ databases">
        <authorList>
            <consortium name="Genoscope - CEA"/>
            <person name="William W."/>
        </authorList>
    </citation>
    <scope>NUCLEOTIDE SEQUENCE [LARGE SCALE GENOMIC DNA]</scope>
</reference>
<dbReference type="EMBL" id="CALNXI010000158">
    <property type="protein sequence ID" value="CAH3020749.1"/>
    <property type="molecule type" value="Genomic_DNA"/>
</dbReference>
<feature type="compositionally biased region" description="Polar residues" evidence="1">
    <location>
        <begin position="1137"/>
        <end position="1148"/>
    </location>
</feature>
<feature type="region of interest" description="Disordered" evidence="1">
    <location>
        <begin position="1116"/>
        <end position="1148"/>
    </location>
</feature>
<protein>
    <recommendedName>
        <fullName evidence="4">HEAT repeat-containing protein 4</fullName>
    </recommendedName>
</protein>
<dbReference type="SUPFAM" id="SSF48371">
    <property type="entry name" value="ARM repeat"/>
    <property type="match status" value="1"/>
</dbReference>
<dbReference type="Gene3D" id="1.25.10.10">
    <property type="entry name" value="Leucine-rich Repeat Variant"/>
    <property type="match status" value="2"/>
</dbReference>
<feature type="region of interest" description="Disordered" evidence="1">
    <location>
        <begin position="293"/>
        <end position="328"/>
    </location>
</feature>
<dbReference type="PANTHER" id="PTHR12697">
    <property type="entry name" value="PBS LYASE HEAT-LIKE PROTEIN"/>
    <property type="match status" value="1"/>
</dbReference>
<name>A0ABN8LZ47_9CNID</name>
<feature type="compositionally biased region" description="Acidic residues" evidence="1">
    <location>
        <begin position="1081"/>
        <end position="1094"/>
    </location>
</feature>
<feature type="compositionally biased region" description="Basic and acidic residues" evidence="1">
    <location>
        <begin position="293"/>
        <end position="303"/>
    </location>
</feature>
<evidence type="ECO:0008006" key="4">
    <source>
        <dbReference type="Google" id="ProtNLM"/>
    </source>
</evidence>
<gene>
    <name evidence="2" type="ORF">PEVE_00008496</name>
</gene>
<dbReference type="InterPro" id="IPR011989">
    <property type="entry name" value="ARM-like"/>
</dbReference>
<proteinExistence type="predicted"/>
<evidence type="ECO:0000313" key="3">
    <source>
        <dbReference type="Proteomes" id="UP001159427"/>
    </source>
</evidence>
<feature type="region of interest" description="Disordered" evidence="1">
    <location>
        <begin position="215"/>
        <end position="245"/>
    </location>
</feature>
<dbReference type="PANTHER" id="PTHR12697:SF20">
    <property type="entry name" value="HEAT REPEAT-CONTAINING PROTEIN 4"/>
    <property type="match status" value="1"/>
</dbReference>
<evidence type="ECO:0000313" key="2">
    <source>
        <dbReference type="EMBL" id="CAH3020749.1"/>
    </source>
</evidence>
<feature type="compositionally biased region" description="Basic and acidic residues" evidence="1">
    <location>
        <begin position="1040"/>
        <end position="1050"/>
    </location>
</feature>
<comment type="caution">
    <text evidence="2">The sequence shown here is derived from an EMBL/GenBank/DDBJ whole genome shotgun (WGS) entry which is preliminary data.</text>
</comment>
<feature type="compositionally biased region" description="Polar residues" evidence="1">
    <location>
        <begin position="1116"/>
        <end position="1125"/>
    </location>
</feature>
<evidence type="ECO:0000256" key="1">
    <source>
        <dbReference type="SAM" id="MobiDB-lite"/>
    </source>
</evidence>
<sequence length="1148" mass="126935">MRRDLGTTLQPPCCLATKEWLRKGKMANVSTPGGFSTPYNTVAGSVSPTKVHGSEFFAVASGVQIPYVGRDETGLNASRVSTPPFPDEYPSRLAHSSIAPLVPPIQHKQLPKDEPLARLADVFSQYHSVADKSSKDISRSYLKKISNGLVFTEDVLQDRAPHTLPYNDGDLQGVFKSGGLFHSKAATVGLVGRHDTRGVVKRHALCHLKGPRKLKPLKRSKTTPAATDSEQHIPIPKIKLKPSSTDVPLSKDAVRHEWDEFVLACLSQSTANWIINEQSHGSDKERLKSFFEKRNQETEEKTNSVEPAGTTKEGKKQTSAKKKVKDITDKKSQQALEIHYTPSFTLSPKVGSKKLETDNIFQQELLGGAQPLPSKKASESSFIVLDTTDKLKFQKQLQQNFPQGSGVWYTSKGPSGKVKAKQLEKKPKKVVKGLQRWKELPVVVQDDDYVPVMKESNIDVKALSNAYKEKKKIRDDSNVVKIVEEWRSKWFLERRWQKCGSDELIKAMSDINDHVRLAAVSACSKAAELRQIDKQQNHLGIMLDKSKAPTPPLEAVLEPELIEAIAKLLDDRNSQVRVAAAITMYSLNKPSDKAKSILLWAMEQGGPPEKWAATQCLAMSGVITDKIIVELVNHLHADNAVRTEKAGTLLAQLSQKSDVVQSLIAELLNSNSWKDRATACKVIPKLKGGANKDMTHKLSYLMWNDWNKDVRSAAAQALGRTGNGKLVHDALRERILTGNERIKVDALKKLSNLGIMTARLLPALQECFKSEYVSVRIEAAMAAGKLKITDKGILSSLLRLASDDNSWKVKAHTIKALGSIGVVDEKLIEVLLWSIRYEKVAAVRAEACNAVAVLGLRDERLLGVLQDRLVVETEEIVKREAIMTLESLGVQPTGDLEMVEAIRQEVRRLCKRDAIVAHILQEDQTAEYASDYKRLFTTEAEQGLPVRVASRATKVGSRTVSRATSESSRGWDPILAGYHARERMSRAPTPGDLIMRRSYLPLDLNSTSSENSDAANLDKWDDLSEHSESDAGSGDELEKEEGNLQEKQESKSASWPPSTSPLKVEFSEDQGALVKSSFSDQAEEDGDQDSDTLLELESNKDDPELLKLADEISERNISSPSLSVHDQSDVIAAGNLENRSVSSQRTDS</sequence>
<dbReference type="Pfam" id="PF13646">
    <property type="entry name" value="HEAT_2"/>
    <property type="match status" value="2"/>
</dbReference>
<accession>A0ABN8LZ47</accession>
<keyword evidence="3" id="KW-1185">Reference proteome</keyword>
<dbReference type="Proteomes" id="UP001159427">
    <property type="component" value="Unassembled WGS sequence"/>
</dbReference>
<feature type="compositionally biased region" description="Polar residues" evidence="1">
    <location>
        <begin position="1051"/>
        <end position="1061"/>
    </location>
</feature>
<dbReference type="InterPro" id="IPR016024">
    <property type="entry name" value="ARM-type_fold"/>
</dbReference>